<gene>
    <name evidence="1" type="ORF">A2W05_04685</name>
</gene>
<dbReference type="Proteomes" id="UP000178797">
    <property type="component" value="Unassembled WGS sequence"/>
</dbReference>
<proteinExistence type="predicted"/>
<protein>
    <recommendedName>
        <fullName evidence="3">Bifunctional pyr operon transcriptional regulator/uracil phosphoribosyltransferase</fullName>
    </recommendedName>
</protein>
<dbReference type="Gene3D" id="3.40.50.2020">
    <property type="match status" value="1"/>
</dbReference>
<accession>A0A1F7RQ48</accession>
<sequence length="61" mass="7060">MDLGRPRFVRLAVLIDRGNRELPIQANFVGRELPTTREELIQVQLMETDGIDRVVLGEERK</sequence>
<dbReference type="PANTHER" id="PTHR11608">
    <property type="entry name" value="BIFUNCTIONAL PROTEIN PYRR"/>
    <property type="match status" value="1"/>
</dbReference>
<evidence type="ECO:0000313" key="2">
    <source>
        <dbReference type="Proteomes" id="UP000178797"/>
    </source>
</evidence>
<dbReference type="EMBL" id="MGDE01000214">
    <property type="protein sequence ID" value="OGL43682.1"/>
    <property type="molecule type" value="Genomic_DNA"/>
</dbReference>
<name>A0A1F7RQ48_9BACT</name>
<evidence type="ECO:0008006" key="3">
    <source>
        <dbReference type="Google" id="ProtNLM"/>
    </source>
</evidence>
<dbReference type="AlphaFoldDB" id="A0A1F7RQ48"/>
<dbReference type="InterPro" id="IPR050137">
    <property type="entry name" value="PyrR_bifunctional"/>
</dbReference>
<reference evidence="1 2" key="1">
    <citation type="journal article" date="2016" name="Nat. Commun.">
        <title>Thousands of microbial genomes shed light on interconnected biogeochemical processes in an aquifer system.</title>
        <authorList>
            <person name="Anantharaman K."/>
            <person name="Brown C.T."/>
            <person name="Hug L.A."/>
            <person name="Sharon I."/>
            <person name="Castelle C.J."/>
            <person name="Probst A.J."/>
            <person name="Thomas B.C."/>
            <person name="Singh A."/>
            <person name="Wilkins M.J."/>
            <person name="Karaoz U."/>
            <person name="Brodie E.L."/>
            <person name="Williams K.H."/>
            <person name="Hubbard S.S."/>
            <person name="Banfield J.F."/>
        </authorList>
    </citation>
    <scope>NUCLEOTIDE SEQUENCE [LARGE SCALE GENOMIC DNA]</scope>
</reference>
<dbReference type="InterPro" id="IPR029057">
    <property type="entry name" value="PRTase-like"/>
</dbReference>
<comment type="caution">
    <text evidence="1">The sequence shown here is derived from an EMBL/GenBank/DDBJ whole genome shotgun (WGS) entry which is preliminary data.</text>
</comment>
<dbReference type="PANTHER" id="PTHR11608:SF0">
    <property type="entry name" value="BIFUNCTIONAL PROTEIN PYRR"/>
    <property type="match status" value="1"/>
</dbReference>
<dbReference type="SUPFAM" id="SSF53271">
    <property type="entry name" value="PRTase-like"/>
    <property type="match status" value="1"/>
</dbReference>
<evidence type="ECO:0000313" key="1">
    <source>
        <dbReference type="EMBL" id="OGL43682.1"/>
    </source>
</evidence>
<organism evidence="1 2">
    <name type="scientific">Candidatus Schekmanbacteria bacterium RBG_16_38_10</name>
    <dbReference type="NCBI Taxonomy" id="1817879"/>
    <lineage>
        <taxon>Bacteria</taxon>
        <taxon>Candidatus Schekmaniibacteriota</taxon>
    </lineage>
</organism>